<feature type="transmembrane region" description="Helical" evidence="7">
    <location>
        <begin position="21"/>
        <end position="39"/>
    </location>
</feature>
<comment type="caution">
    <text evidence="9">The sequence shown here is derived from an EMBL/GenBank/DDBJ whole genome shotgun (WGS) entry which is preliminary data.</text>
</comment>
<dbReference type="Gene3D" id="1.10.3720.10">
    <property type="entry name" value="MetI-like"/>
    <property type="match status" value="1"/>
</dbReference>
<dbReference type="AlphaFoldDB" id="A0A3P1WY34"/>
<name>A0A3P1WY34_9ACTN</name>
<feature type="transmembrane region" description="Helical" evidence="7">
    <location>
        <begin position="239"/>
        <end position="259"/>
    </location>
</feature>
<feature type="transmembrane region" description="Helical" evidence="7">
    <location>
        <begin position="117"/>
        <end position="137"/>
    </location>
</feature>
<feature type="transmembrane region" description="Helical" evidence="7">
    <location>
        <begin position="162"/>
        <end position="187"/>
    </location>
</feature>
<protein>
    <submittedName>
        <fullName evidence="9">Sugar ABC transporter permease</fullName>
    </submittedName>
</protein>
<dbReference type="Proteomes" id="UP000280935">
    <property type="component" value="Unassembled WGS sequence"/>
</dbReference>
<accession>A0A3P1WY34</accession>
<keyword evidence="6 7" id="KW-0472">Membrane</keyword>
<dbReference type="PANTHER" id="PTHR43227">
    <property type="entry name" value="BLL4140 PROTEIN"/>
    <property type="match status" value="1"/>
</dbReference>
<evidence type="ECO:0000256" key="5">
    <source>
        <dbReference type="ARBA" id="ARBA00022989"/>
    </source>
</evidence>
<organism evidence="9 10">
    <name type="scientific">Arachnia propionica</name>
    <dbReference type="NCBI Taxonomy" id="1750"/>
    <lineage>
        <taxon>Bacteria</taxon>
        <taxon>Bacillati</taxon>
        <taxon>Actinomycetota</taxon>
        <taxon>Actinomycetes</taxon>
        <taxon>Propionibacteriales</taxon>
        <taxon>Propionibacteriaceae</taxon>
        <taxon>Arachnia</taxon>
    </lineage>
</organism>
<proteinExistence type="inferred from homology"/>
<dbReference type="EMBL" id="RQYT01000007">
    <property type="protein sequence ID" value="RRD50310.1"/>
    <property type="molecule type" value="Genomic_DNA"/>
</dbReference>
<keyword evidence="4 7" id="KW-0812">Transmembrane</keyword>
<feature type="domain" description="ABC transmembrane type-1" evidence="8">
    <location>
        <begin position="79"/>
        <end position="289"/>
    </location>
</feature>
<evidence type="ECO:0000313" key="10">
    <source>
        <dbReference type="Proteomes" id="UP000280935"/>
    </source>
</evidence>
<dbReference type="Pfam" id="PF00528">
    <property type="entry name" value="BPD_transp_1"/>
    <property type="match status" value="1"/>
</dbReference>
<dbReference type="PANTHER" id="PTHR43227:SF11">
    <property type="entry name" value="BLL4140 PROTEIN"/>
    <property type="match status" value="1"/>
</dbReference>
<dbReference type="RefSeq" id="WP_125227365.1">
    <property type="nucleotide sequence ID" value="NZ_RQYT01000007.1"/>
</dbReference>
<comment type="subcellular location">
    <subcellularLocation>
        <location evidence="1 7">Cell membrane</location>
        <topology evidence="1 7">Multi-pass membrane protein</topology>
    </subcellularLocation>
</comment>
<evidence type="ECO:0000256" key="2">
    <source>
        <dbReference type="ARBA" id="ARBA00022448"/>
    </source>
</evidence>
<gene>
    <name evidence="9" type="ORF">EII35_04980</name>
</gene>
<feature type="transmembrane region" description="Helical" evidence="7">
    <location>
        <begin position="208"/>
        <end position="227"/>
    </location>
</feature>
<dbReference type="InterPro" id="IPR035906">
    <property type="entry name" value="MetI-like_sf"/>
</dbReference>
<keyword evidence="2 7" id="KW-0813">Transport</keyword>
<keyword evidence="3" id="KW-1003">Cell membrane</keyword>
<dbReference type="CDD" id="cd06261">
    <property type="entry name" value="TM_PBP2"/>
    <property type="match status" value="1"/>
</dbReference>
<sequence length="297" mass="32603">MTTAASAQKRPPRWIRIERRSAWLFVLPALVLFLVFRFGPSLAGVSLSLMDYEITGALSWKGFDNFSRLFSSPVFWRALSVTSIYVVFSVPLALVLSTVMALSVRRAFKGARFFRSIFFLPVITSLVLAGSVFKWIFATDGPWAKLMAPLGLGESWLGNPALVMPAIIVVGIWSRFGYGMMILIAALQDVPRELEEAALMDGAGPWARFRYVVLPTIKPALFFLAVLETTAAFQVFDAIYVMTGGGPASASYSLVFMLYDQTIRYSNYGMGAAVGVVLLVLSLAVAVVQRLVVGRQS</sequence>
<dbReference type="InterPro" id="IPR000515">
    <property type="entry name" value="MetI-like"/>
</dbReference>
<dbReference type="SUPFAM" id="SSF161098">
    <property type="entry name" value="MetI-like"/>
    <property type="match status" value="1"/>
</dbReference>
<dbReference type="InterPro" id="IPR050809">
    <property type="entry name" value="UgpAE/MalFG_permease"/>
</dbReference>
<evidence type="ECO:0000259" key="8">
    <source>
        <dbReference type="PROSITE" id="PS50928"/>
    </source>
</evidence>
<feature type="transmembrane region" description="Helical" evidence="7">
    <location>
        <begin position="271"/>
        <end position="292"/>
    </location>
</feature>
<dbReference type="PROSITE" id="PS50928">
    <property type="entry name" value="ABC_TM1"/>
    <property type="match status" value="1"/>
</dbReference>
<dbReference type="OrthoDB" id="9804439at2"/>
<evidence type="ECO:0000256" key="6">
    <source>
        <dbReference type="ARBA" id="ARBA00023136"/>
    </source>
</evidence>
<evidence type="ECO:0000256" key="4">
    <source>
        <dbReference type="ARBA" id="ARBA00022692"/>
    </source>
</evidence>
<dbReference type="GO" id="GO:0055085">
    <property type="term" value="P:transmembrane transport"/>
    <property type="evidence" value="ECO:0007669"/>
    <property type="project" value="InterPro"/>
</dbReference>
<feature type="transmembrane region" description="Helical" evidence="7">
    <location>
        <begin position="74"/>
        <end position="96"/>
    </location>
</feature>
<evidence type="ECO:0000313" key="9">
    <source>
        <dbReference type="EMBL" id="RRD50310.1"/>
    </source>
</evidence>
<reference evidence="9 10" key="1">
    <citation type="submission" date="2018-11" db="EMBL/GenBank/DDBJ databases">
        <title>Genomes From Bacteria Associated with the Canine Oral Cavity: a Test Case for Automated Genome-Based Taxonomic Assignment.</title>
        <authorList>
            <person name="Coil D.A."/>
            <person name="Jospin G."/>
            <person name="Darling A.E."/>
            <person name="Wallis C."/>
            <person name="Davis I.J."/>
            <person name="Harris S."/>
            <person name="Eisen J.A."/>
            <person name="Holcombe L.J."/>
            <person name="O'Flynn C."/>
        </authorList>
    </citation>
    <scope>NUCLEOTIDE SEQUENCE [LARGE SCALE GENOMIC DNA]</scope>
    <source>
        <strain evidence="9 10">OH2822_COT-296</strain>
    </source>
</reference>
<keyword evidence="5 7" id="KW-1133">Transmembrane helix</keyword>
<evidence type="ECO:0000256" key="3">
    <source>
        <dbReference type="ARBA" id="ARBA00022475"/>
    </source>
</evidence>
<dbReference type="GO" id="GO:0005886">
    <property type="term" value="C:plasma membrane"/>
    <property type="evidence" value="ECO:0007669"/>
    <property type="project" value="UniProtKB-SubCell"/>
</dbReference>
<evidence type="ECO:0000256" key="1">
    <source>
        <dbReference type="ARBA" id="ARBA00004651"/>
    </source>
</evidence>
<comment type="similarity">
    <text evidence="7">Belongs to the binding-protein-dependent transport system permease family.</text>
</comment>
<evidence type="ECO:0000256" key="7">
    <source>
        <dbReference type="RuleBase" id="RU363032"/>
    </source>
</evidence>